<dbReference type="SUPFAM" id="SSF47323">
    <property type="entry name" value="Anticodon-binding domain of a subclass of class I aminoacyl-tRNA synthetases"/>
    <property type="match status" value="1"/>
</dbReference>
<evidence type="ECO:0000256" key="2">
    <source>
        <dbReference type="ARBA" id="ARBA00022598"/>
    </source>
</evidence>
<dbReference type="CDD" id="cd07957">
    <property type="entry name" value="Anticodon_Ia_Met"/>
    <property type="match status" value="1"/>
</dbReference>
<comment type="similarity">
    <text evidence="7">Belongs to the class-I aminoacyl-tRNA synthetase family.</text>
</comment>
<dbReference type="Gene3D" id="1.10.730.10">
    <property type="entry name" value="Isoleucyl-tRNA Synthetase, Domain 1"/>
    <property type="match status" value="1"/>
</dbReference>
<evidence type="ECO:0000256" key="7">
    <source>
        <dbReference type="RuleBase" id="RU363039"/>
    </source>
</evidence>
<dbReference type="Proteomes" id="UP000230564">
    <property type="component" value="Unassembled WGS sequence"/>
</dbReference>
<dbReference type="AlphaFoldDB" id="A0A2H0NDZ0"/>
<dbReference type="GO" id="GO:0006431">
    <property type="term" value="P:methionyl-tRNA aminoacylation"/>
    <property type="evidence" value="ECO:0007669"/>
    <property type="project" value="InterPro"/>
</dbReference>
<dbReference type="InterPro" id="IPR014729">
    <property type="entry name" value="Rossmann-like_a/b/a_fold"/>
</dbReference>
<reference evidence="9 10" key="1">
    <citation type="submission" date="2017-09" db="EMBL/GenBank/DDBJ databases">
        <title>Depth-based differentiation of microbial function through sediment-hosted aquifers and enrichment of novel symbionts in the deep terrestrial subsurface.</title>
        <authorList>
            <person name="Probst A.J."/>
            <person name="Ladd B."/>
            <person name="Jarett J.K."/>
            <person name="Geller-Mcgrath D.E."/>
            <person name="Sieber C.M."/>
            <person name="Emerson J.B."/>
            <person name="Anantharaman K."/>
            <person name="Thomas B.C."/>
            <person name="Malmstrom R."/>
            <person name="Stieglmeier M."/>
            <person name="Klingl A."/>
            <person name="Woyke T."/>
            <person name="Ryan C.M."/>
            <person name="Banfield J.F."/>
        </authorList>
    </citation>
    <scope>NUCLEOTIDE SEQUENCE [LARGE SCALE GENOMIC DNA]</scope>
    <source>
        <strain evidence="9">CG11_big_fil_rev_8_21_14_0_20_36_20</strain>
    </source>
</reference>
<dbReference type="InterPro" id="IPR015413">
    <property type="entry name" value="Methionyl/Leucyl_tRNA_Synth"/>
</dbReference>
<accession>A0A2H0NDZ0</accession>
<protein>
    <recommendedName>
        <fullName evidence="1">methionine--tRNA ligase</fullName>
        <ecNumber evidence="1">6.1.1.10</ecNumber>
    </recommendedName>
</protein>
<evidence type="ECO:0000256" key="6">
    <source>
        <dbReference type="ARBA" id="ARBA00023146"/>
    </source>
</evidence>
<dbReference type="Pfam" id="PF09334">
    <property type="entry name" value="tRNA-synt_1g"/>
    <property type="match status" value="2"/>
</dbReference>
<dbReference type="Gene3D" id="3.40.50.620">
    <property type="entry name" value="HUPs"/>
    <property type="match status" value="1"/>
</dbReference>
<keyword evidence="6 7" id="KW-0030">Aminoacyl-tRNA synthetase</keyword>
<sequence length="494" mass="57090">MKNKFYITTPIYYVNDQPHIGHAYTTVIADVLARYYRQKLGDDNVYFLTGTDEHGVKVAESAAKQKITPQKFTDNISQQFKDAWQKLDIKYNDFIRTTEDRHQKIVVNILNQLKQTKTPQGNDVLYEADYQGLYCVGCEKFITEAELVDGQCPDHKRKPEKLVEKNWFFRLGDFLPAIKKAIEADQLIIYPPGRKKEVLGLINKQNMPDFSISRPVKSVAWGIDLPWDKEQKVYVWVDALSNYITALGYPDKELYQKFWPADIQLLALDILKFHALYWPAILMVLDIPLPKGLYIHGFFKINGQKMSKSLGNVVSPNDLVKQYGSEVTKYLILSQFSFGSESDIKINDFPAKYNADLVNGLGNLINRLTNMIEQYLDGDIGLTKKDLEKSLNISKFLSNINQEIEELNFKLALLKIWNIISTVNEEIDKNKPWELAKNNDQQKLKKLLQDWTKYLYNIAVSLQPFMPQTAEHILKILTAKQIKKPVKPLFPRIN</sequence>
<dbReference type="InterPro" id="IPR023457">
    <property type="entry name" value="Met-tRNA_synth_2"/>
</dbReference>
<dbReference type="PRINTS" id="PR01041">
    <property type="entry name" value="TRNASYNTHMET"/>
</dbReference>
<keyword evidence="3 7" id="KW-0547">Nucleotide-binding</keyword>
<dbReference type="SUPFAM" id="SSF52374">
    <property type="entry name" value="Nucleotidylyl transferase"/>
    <property type="match status" value="1"/>
</dbReference>
<dbReference type="PANTHER" id="PTHR43326">
    <property type="entry name" value="METHIONYL-TRNA SYNTHETASE"/>
    <property type="match status" value="1"/>
</dbReference>
<feature type="domain" description="Methionyl/Leucyl tRNA synthetase" evidence="8">
    <location>
        <begin position="6"/>
        <end position="156"/>
    </location>
</feature>
<dbReference type="CDD" id="cd00814">
    <property type="entry name" value="MetRS_core"/>
    <property type="match status" value="1"/>
</dbReference>
<dbReference type="PANTHER" id="PTHR43326:SF1">
    <property type="entry name" value="METHIONINE--TRNA LIGASE, MITOCHONDRIAL"/>
    <property type="match status" value="1"/>
</dbReference>
<name>A0A2H0NDZ0_9BACT</name>
<dbReference type="FunFam" id="2.170.220.10:FF:000003">
    <property type="entry name" value="Methionine--tRNA ligase"/>
    <property type="match status" value="1"/>
</dbReference>
<keyword evidence="4 7" id="KW-0067">ATP-binding</keyword>
<evidence type="ECO:0000256" key="3">
    <source>
        <dbReference type="ARBA" id="ARBA00022741"/>
    </source>
</evidence>
<keyword evidence="5 7" id="KW-0648">Protein biosynthesis</keyword>
<dbReference type="EC" id="6.1.1.10" evidence="1"/>
<evidence type="ECO:0000259" key="8">
    <source>
        <dbReference type="Pfam" id="PF09334"/>
    </source>
</evidence>
<dbReference type="Gene3D" id="2.170.220.10">
    <property type="match status" value="1"/>
</dbReference>
<gene>
    <name evidence="9" type="ORF">COV55_01630</name>
</gene>
<evidence type="ECO:0000256" key="4">
    <source>
        <dbReference type="ARBA" id="ARBA00022840"/>
    </source>
</evidence>
<dbReference type="InterPro" id="IPR009080">
    <property type="entry name" value="tRNAsynth_Ia_anticodon-bd"/>
</dbReference>
<comment type="caution">
    <text evidence="9">The sequence shown here is derived from an EMBL/GenBank/DDBJ whole genome shotgun (WGS) entry which is preliminary data.</text>
</comment>
<proteinExistence type="inferred from homology"/>
<evidence type="ECO:0000256" key="5">
    <source>
        <dbReference type="ARBA" id="ARBA00022917"/>
    </source>
</evidence>
<keyword evidence="2 7" id="KW-0436">Ligase</keyword>
<dbReference type="GO" id="GO:0005524">
    <property type="term" value="F:ATP binding"/>
    <property type="evidence" value="ECO:0007669"/>
    <property type="project" value="UniProtKB-KW"/>
</dbReference>
<feature type="domain" description="Methionyl/Leucyl tRNA synthetase" evidence="8">
    <location>
        <begin position="157"/>
        <end position="368"/>
    </location>
</feature>
<evidence type="ECO:0000256" key="1">
    <source>
        <dbReference type="ARBA" id="ARBA00012838"/>
    </source>
</evidence>
<dbReference type="GO" id="GO:0004825">
    <property type="term" value="F:methionine-tRNA ligase activity"/>
    <property type="evidence" value="ECO:0007669"/>
    <property type="project" value="UniProtKB-EC"/>
</dbReference>
<dbReference type="InterPro" id="IPR041872">
    <property type="entry name" value="Anticodon_Met"/>
</dbReference>
<dbReference type="InterPro" id="IPR033911">
    <property type="entry name" value="MetRS_core"/>
</dbReference>
<evidence type="ECO:0000313" key="9">
    <source>
        <dbReference type="EMBL" id="PIR07111.1"/>
    </source>
</evidence>
<evidence type="ECO:0000313" key="10">
    <source>
        <dbReference type="Proteomes" id="UP000230564"/>
    </source>
</evidence>
<dbReference type="EMBL" id="PCWQ01000007">
    <property type="protein sequence ID" value="PIR07111.1"/>
    <property type="molecule type" value="Genomic_DNA"/>
</dbReference>
<organism evidence="9 10">
    <name type="scientific">Candidatus Komeilibacteria bacterium CG11_big_fil_rev_8_21_14_0_20_36_20</name>
    <dbReference type="NCBI Taxonomy" id="1974477"/>
    <lineage>
        <taxon>Bacteria</taxon>
        <taxon>Candidatus Komeiliibacteriota</taxon>
    </lineage>
</organism>